<sequence>MSLPNPSHTHHFVPIDMLTTSYRVVGKILVSNTGMVGKLNDPNTSFMEIHDAKLARIHMPTKLANHFEVIRLSKDRLLLASLSRREDIGPQALARGGYASTSQHEVWITIEDFEMKGVIEWQGRFDFRVLMSEGTRDFIPLYDANVVGTLIPTLKIQSTAMLFNRTQVNLLGLLNQRKENEKDKK</sequence>
<reference evidence="1 2" key="1">
    <citation type="submission" date="2020-08" db="EMBL/GenBank/DDBJ databases">
        <title>Bridging the membrane lipid divide: bacteria of the FCB group superphylum have the potential to synthesize archaeal ether lipids.</title>
        <authorList>
            <person name="Villanueva L."/>
            <person name="Von Meijenfeldt F.A.B."/>
            <person name="Westbye A.B."/>
            <person name="Yadav S."/>
            <person name="Hopmans E.C."/>
            <person name="Dutilh B.E."/>
            <person name="Sinninghe Damste J.S."/>
        </authorList>
    </citation>
    <scope>NUCLEOTIDE SEQUENCE [LARGE SCALE GENOMIC DNA]</scope>
    <source>
        <strain evidence="1">NIOZ-UU36</strain>
    </source>
</reference>
<protein>
    <submittedName>
        <fullName evidence="1">Uncharacterized protein</fullName>
    </submittedName>
</protein>
<name>A0A8J6TIJ0_9CHLR</name>
<evidence type="ECO:0000313" key="2">
    <source>
        <dbReference type="Proteomes" id="UP000614469"/>
    </source>
</evidence>
<evidence type="ECO:0000313" key="1">
    <source>
        <dbReference type="EMBL" id="MBC8334317.1"/>
    </source>
</evidence>
<accession>A0A8J6TIJ0</accession>
<comment type="caution">
    <text evidence="1">The sequence shown here is derived from an EMBL/GenBank/DDBJ whole genome shotgun (WGS) entry which is preliminary data.</text>
</comment>
<gene>
    <name evidence="1" type="ORF">H8E29_03550</name>
</gene>
<organism evidence="1 2">
    <name type="scientific">Candidatus Desulfolinea nitratireducens</name>
    <dbReference type="NCBI Taxonomy" id="2841698"/>
    <lineage>
        <taxon>Bacteria</taxon>
        <taxon>Bacillati</taxon>
        <taxon>Chloroflexota</taxon>
        <taxon>Anaerolineae</taxon>
        <taxon>Anaerolineales</taxon>
        <taxon>Anaerolineales incertae sedis</taxon>
        <taxon>Candidatus Desulfolinea</taxon>
    </lineage>
</organism>
<dbReference type="Proteomes" id="UP000614469">
    <property type="component" value="Unassembled WGS sequence"/>
</dbReference>
<dbReference type="EMBL" id="JACNJN010000060">
    <property type="protein sequence ID" value="MBC8334317.1"/>
    <property type="molecule type" value="Genomic_DNA"/>
</dbReference>
<dbReference type="AlphaFoldDB" id="A0A8J6TIJ0"/>
<proteinExistence type="predicted"/>